<evidence type="ECO:0000313" key="2">
    <source>
        <dbReference type="Proteomes" id="UP000016761"/>
    </source>
</evidence>
<keyword evidence="2" id="KW-1185">Reference proteome</keyword>
<dbReference type="EMBL" id="AUSW01000034">
    <property type="protein sequence ID" value="ERL54965.1"/>
    <property type="molecule type" value="Genomic_DNA"/>
</dbReference>
<evidence type="ECO:0000313" key="1">
    <source>
        <dbReference type="EMBL" id="ERL54965.1"/>
    </source>
</evidence>
<organism evidence="1 2">
    <name type="scientific">Psychrobacter aquaticus CMS 56</name>
    <dbReference type="NCBI Taxonomy" id="1354303"/>
    <lineage>
        <taxon>Bacteria</taxon>
        <taxon>Pseudomonadati</taxon>
        <taxon>Pseudomonadota</taxon>
        <taxon>Gammaproteobacteria</taxon>
        <taxon>Moraxellales</taxon>
        <taxon>Moraxellaceae</taxon>
        <taxon>Psychrobacter</taxon>
    </lineage>
</organism>
<gene>
    <name evidence="1" type="ORF">M917_2311</name>
</gene>
<dbReference type="eggNOG" id="ENOG5033EBA">
    <property type="taxonomic scope" value="Bacteria"/>
</dbReference>
<accession>U4T2W1</accession>
<name>U4T2W1_9GAMM</name>
<reference evidence="1 2" key="1">
    <citation type="journal article" date="2013" name="Genome Announc.">
        <title>Draft Genome Sequence of Psychrobacter aquaticus Strain CMS 56T, Isolated from a Cyanobacterial Mat Sample Collected from Water Bodies in the McMurdo Dry Valley Region of Antarctica.</title>
        <authorList>
            <person name="Reddy G.S."/>
            <person name="Ara S."/>
            <person name="Singh A."/>
            <person name="Kumar Pinnaka A."/>
            <person name="Shivaji S."/>
        </authorList>
    </citation>
    <scope>NUCLEOTIDE SEQUENCE [LARGE SCALE GENOMIC DNA]</scope>
    <source>
        <strain evidence="1 2">CMS 56</strain>
    </source>
</reference>
<proteinExistence type="predicted"/>
<dbReference type="AlphaFoldDB" id="U4T2W1"/>
<protein>
    <submittedName>
        <fullName evidence="1">Uncharacterized protein</fullName>
    </submittedName>
</protein>
<comment type="caution">
    <text evidence="1">The sequence shown here is derived from an EMBL/GenBank/DDBJ whole genome shotgun (WGS) entry which is preliminary data.</text>
</comment>
<dbReference type="PATRIC" id="fig|1354303.4.peg.2277"/>
<sequence>MAMCGIDNKTGWVDKEGGAIKVLHIDADKGEVRFKWPNNESRKKERVVSIEKFLSYAVPVDQAQAAVDETVVKKESPSHVWIDELPNNFGQSPNLQLSNQGWLEQGMHAKTVKFNIGAGGLPPEVNWEDHCAAIALIEDKPAKSLASILLWGSDANWDWSRHFDEVVIYLAAKMVERCKKDGRSEPQACTHSLSELARLMARMVLHFELYELWDIYTVKGRLQFCGIEVNASTYTNVWLTYQRQMTHDLFDMIGRIDYSIGNYRAQLNKVDDNA</sequence>
<dbReference type="Proteomes" id="UP000016761">
    <property type="component" value="Unassembled WGS sequence"/>
</dbReference>
<dbReference type="STRING" id="1354303.M917_2311"/>